<evidence type="ECO:0000256" key="1">
    <source>
        <dbReference type="SAM" id="MobiDB-lite"/>
    </source>
</evidence>
<reference evidence="2 3" key="1">
    <citation type="submission" date="2020-05" db="EMBL/GenBank/DDBJ databases">
        <authorList>
            <person name="Campoy J."/>
            <person name="Schneeberger K."/>
            <person name="Spophaly S."/>
        </authorList>
    </citation>
    <scope>NUCLEOTIDE SEQUENCE [LARGE SCALE GENOMIC DNA]</scope>
    <source>
        <strain evidence="2">PruArmRojPasFocal</strain>
    </source>
</reference>
<proteinExistence type="predicted"/>
<organism evidence="2 3">
    <name type="scientific">Prunus armeniaca</name>
    <name type="common">Apricot</name>
    <name type="synonym">Armeniaca vulgaris</name>
    <dbReference type="NCBI Taxonomy" id="36596"/>
    <lineage>
        <taxon>Eukaryota</taxon>
        <taxon>Viridiplantae</taxon>
        <taxon>Streptophyta</taxon>
        <taxon>Embryophyta</taxon>
        <taxon>Tracheophyta</taxon>
        <taxon>Spermatophyta</taxon>
        <taxon>Magnoliopsida</taxon>
        <taxon>eudicotyledons</taxon>
        <taxon>Gunneridae</taxon>
        <taxon>Pentapetalae</taxon>
        <taxon>rosids</taxon>
        <taxon>fabids</taxon>
        <taxon>Rosales</taxon>
        <taxon>Rosaceae</taxon>
        <taxon>Amygdaloideae</taxon>
        <taxon>Amygdaleae</taxon>
        <taxon>Prunus</taxon>
    </lineage>
</organism>
<gene>
    <name evidence="2" type="ORF">CURHAP_LOCUS39101</name>
</gene>
<feature type="region of interest" description="Disordered" evidence="1">
    <location>
        <begin position="74"/>
        <end position="95"/>
    </location>
</feature>
<dbReference type="PANTHER" id="PTHR31110">
    <property type="entry name" value="PESTICIDAL CRYSTAL CRY8BA PROTEIN"/>
    <property type="match status" value="1"/>
</dbReference>
<dbReference type="Proteomes" id="UP000507222">
    <property type="component" value="Unassembled WGS sequence"/>
</dbReference>
<dbReference type="EMBL" id="CAEKDK010000006">
    <property type="protein sequence ID" value="CAB4283846.1"/>
    <property type="molecule type" value="Genomic_DNA"/>
</dbReference>
<accession>A0A6J5V4I5</accession>
<sequence>MAFTGGLDTKGLRWVGERVQSAVNNLRKGGGFGLPSSAVPVNGDESGFGSDVDGNCGRNRVRCPEIIEVELSDSDTSTEFAFSQPERNNDGAPRWPYTLNDYSASVTLQANMETRSKHNQVVRDRLEAQLKKNISNNNPSAPVLEIEYADEPSSPLRAHDTSHSSNWIVPANTNGSRKAESVFSGSSIHYASSNGISNSPIRTLLGNYKLTIKNCRTSAGVQVHGSPIRSPAHLPVFHASVQGTWCAVIAYDACVRVCLHAWAQSCCTEVQCFLENECALLRDAFGLQHVLLQSEDELLAERQPSQLLSTSAAPRHLKTSGKIKVQVRKVKMDSDEPPSGCSFPSPKLPRIPPSGCSFPSLKIPRIPPSGCTPKLPRIDYGSYRRRFSSLRSDLSSGLKSTRKHYLQPRVPPNDSFSHQSLACLEAGGKRIKQGSSFLKTRTNTLCNRSSSNEIVQETYSCFLRLTSSPEEDAIQMQPGSSETRVLFPHSNGDDLIIQVQNSKGQHCGHALVKVTAIAEPGDKIRWWPIYSSSDLDDEPVGRIQLSMKYSSSPDENNNLKHGSIAETVAYDCALEVAMKVQHFQQRNLLLHGSWRWLVTEFASYYGVSKTYTNLRYLSYVMDVATPTKDCLTTVHDLLSDVKTKSTNLLSYQENCMLAKIEDQVKKTLASVFENYKSLEESSLSGMVDCFRPASGTAAPALAPAVQLYALLYDILSPEAQLKLCKFFQVAAKKRLRMHCVEIDELVLTSNEGTQRDLSTSYQKMKSLILGLRNEILTDIEIHKQGILPSCIDLPTISSCIYSFNLCNRLRAFLVACPPRSLSPPVAELVIATTGFQQDLSLWNINLVKGGVDAKELFHSHITTWIQDKRSHLLDQCKLDKAKWSGARTQHGTTPFVDDMDNELKKMLDEFEIIISRWPVYTSDLGNVIADVEKAIVEALDKNYGDVLSPLKDNMTNKILGFKYVHKLSRQGGNMYSVPNELGILFNSMKRMLDVLWPNIEKQLMSWSSCIPDGYATGVRLQDEAAMLRTKFRSYRLAVVEKLAENTRVASKTKLKKIIRGSKGEESAVPSRMQALEVLLLGTIDNLHTVCDPTVFVELCRELWDRMGQDVLHLLEDKRKKAVSQCKCLRVAVSKLDDIFASEMQRLRGNLLKEKYLEPPQSMNEIHSML</sequence>
<dbReference type="AlphaFoldDB" id="A0A6J5V4I5"/>
<dbReference type="PANTHER" id="PTHR31110:SF2">
    <property type="entry name" value="PESTICIDAL CRYSTAL CRY8BA PROTEIN"/>
    <property type="match status" value="1"/>
</dbReference>
<protein>
    <submittedName>
        <fullName evidence="2">Uncharacterized protein</fullName>
    </submittedName>
</protein>
<evidence type="ECO:0000313" key="3">
    <source>
        <dbReference type="Proteomes" id="UP000507222"/>
    </source>
</evidence>
<evidence type="ECO:0000313" key="2">
    <source>
        <dbReference type="EMBL" id="CAB4283846.1"/>
    </source>
</evidence>
<name>A0A6J5V4I5_PRUAR</name>